<proteinExistence type="predicted"/>
<sequence>MVHSWSLQRFRLLVIIVGVAGLSQGLLIPLLATMLEEQGISPSMNGISASALYIGILCTAPFCEPAVKRFGYKSVILTGLLVVAGAIALFPVWTGFWAWTLLRFIVGIGDSFLHYATQLWITSTALKSERGKRISQYGFCYGLGFGLGPLGLNLLYFGTTVPFIVMLVILGLVFVFAFKLDSGYTESSQYAKQKKGNLVKLTTIYKLGLIALCPALLYGFLEAAIAGNFPIYGLQEGISKGWISILISTFVWGSLLFQVPLGMIGDRWGRKRLLISVCAMGAVGMAIIPFLVPHVYLLLIAFVLVGGLLGSLFSLGLAYMTDILPVSYLAKGNMISSVHFSIGSICGPFMGGVFIQHFGGGFLFSFIAGLLVLFVLLSVLYRKPSIQEEEAEPPQYVVS</sequence>
<dbReference type="Pfam" id="PF07690">
    <property type="entry name" value="MFS_1"/>
    <property type="match status" value="1"/>
</dbReference>
<feature type="transmembrane region" description="Helical" evidence="6">
    <location>
        <begin position="332"/>
        <end position="355"/>
    </location>
</feature>
<feature type="transmembrane region" description="Helical" evidence="6">
    <location>
        <begin position="201"/>
        <end position="221"/>
    </location>
</feature>
<dbReference type="GO" id="GO:0022857">
    <property type="term" value="F:transmembrane transporter activity"/>
    <property type="evidence" value="ECO:0007669"/>
    <property type="project" value="InterPro"/>
</dbReference>
<dbReference type="OrthoDB" id="478565at2"/>
<keyword evidence="2" id="KW-0813">Transport</keyword>
<dbReference type="PANTHER" id="PTHR23521">
    <property type="entry name" value="TRANSPORTER MFS SUPERFAMILY"/>
    <property type="match status" value="1"/>
</dbReference>
<dbReference type="EMBL" id="SMAG01000001">
    <property type="protein sequence ID" value="TCS96865.1"/>
    <property type="molecule type" value="Genomic_DNA"/>
</dbReference>
<protein>
    <submittedName>
        <fullName evidence="8">Putative MFS family arabinose efflux permease</fullName>
    </submittedName>
</protein>
<dbReference type="InterPro" id="IPR020846">
    <property type="entry name" value="MFS_dom"/>
</dbReference>
<evidence type="ECO:0000256" key="4">
    <source>
        <dbReference type="ARBA" id="ARBA00022989"/>
    </source>
</evidence>
<feature type="transmembrane region" description="Helical" evidence="6">
    <location>
        <begin position="44"/>
        <end position="63"/>
    </location>
</feature>
<comment type="caution">
    <text evidence="8">The sequence shown here is derived from an EMBL/GenBank/DDBJ whole genome shotgun (WGS) entry which is preliminary data.</text>
</comment>
<evidence type="ECO:0000313" key="8">
    <source>
        <dbReference type="EMBL" id="TCS96865.1"/>
    </source>
</evidence>
<gene>
    <name evidence="8" type="ORF">EDD58_101510</name>
</gene>
<keyword evidence="4 6" id="KW-1133">Transmembrane helix</keyword>
<keyword evidence="3 6" id="KW-0812">Transmembrane</keyword>
<reference evidence="8 9" key="1">
    <citation type="submission" date="2019-03" db="EMBL/GenBank/DDBJ databases">
        <title>Genomic Encyclopedia of Type Strains, Phase IV (KMG-IV): sequencing the most valuable type-strain genomes for metagenomic binning, comparative biology and taxonomic classification.</title>
        <authorList>
            <person name="Goeker M."/>
        </authorList>
    </citation>
    <scope>NUCLEOTIDE SEQUENCE [LARGE SCALE GENOMIC DNA]</scope>
    <source>
        <strain evidence="8 9">DSM 45707</strain>
    </source>
</reference>
<dbReference type="InterPro" id="IPR036259">
    <property type="entry name" value="MFS_trans_sf"/>
</dbReference>
<dbReference type="PROSITE" id="PS50850">
    <property type="entry name" value="MFS"/>
    <property type="match status" value="1"/>
</dbReference>
<dbReference type="SUPFAM" id="SSF103473">
    <property type="entry name" value="MFS general substrate transporter"/>
    <property type="match status" value="1"/>
</dbReference>
<dbReference type="Proteomes" id="UP000294937">
    <property type="component" value="Unassembled WGS sequence"/>
</dbReference>
<feature type="transmembrane region" description="Helical" evidence="6">
    <location>
        <begin position="241"/>
        <end position="261"/>
    </location>
</feature>
<dbReference type="Gene3D" id="1.20.1250.20">
    <property type="entry name" value="MFS general substrate transporter like domains"/>
    <property type="match status" value="2"/>
</dbReference>
<feature type="transmembrane region" description="Helical" evidence="6">
    <location>
        <begin position="163"/>
        <end position="180"/>
    </location>
</feature>
<evidence type="ECO:0000256" key="3">
    <source>
        <dbReference type="ARBA" id="ARBA00022692"/>
    </source>
</evidence>
<evidence type="ECO:0000256" key="6">
    <source>
        <dbReference type="SAM" id="Phobius"/>
    </source>
</evidence>
<evidence type="ECO:0000259" key="7">
    <source>
        <dbReference type="PROSITE" id="PS50850"/>
    </source>
</evidence>
<feature type="transmembrane region" description="Helical" evidence="6">
    <location>
        <begin position="70"/>
        <end position="90"/>
    </location>
</feature>
<feature type="domain" description="Major facilitator superfamily (MFS) profile" evidence="7">
    <location>
        <begin position="9"/>
        <end position="386"/>
    </location>
</feature>
<feature type="transmembrane region" description="Helical" evidence="6">
    <location>
        <begin position="361"/>
        <end position="381"/>
    </location>
</feature>
<comment type="subcellular location">
    <subcellularLocation>
        <location evidence="1">Cell membrane</location>
        <topology evidence="1">Multi-pass membrane protein</topology>
    </subcellularLocation>
</comment>
<dbReference type="PANTHER" id="PTHR23521:SF2">
    <property type="entry name" value="TRANSPORTER MFS SUPERFAMILY"/>
    <property type="match status" value="1"/>
</dbReference>
<feature type="transmembrane region" description="Helical" evidence="6">
    <location>
        <begin position="298"/>
        <end position="320"/>
    </location>
</feature>
<dbReference type="GO" id="GO:0005886">
    <property type="term" value="C:plasma membrane"/>
    <property type="evidence" value="ECO:0007669"/>
    <property type="project" value="UniProtKB-SubCell"/>
</dbReference>
<evidence type="ECO:0000313" key="9">
    <source>
        <dbReference type="Proteomes" id="UP000294937"/>
    </source>
</evidence>
<name>A0A4R3LC77_9BACL</name>
<keyword evidence="5 6" id="KW-0472">Membrane</keyword>
<keyword evidence="9" id="KW-1185">Reference proteome</keyword>
<dbReference type="InterPro" id="IPR011701">
    <property type="entry name" value="MFS"/>
</dbReference>
<evidence type="ECO:0000256" key="5">
    <source>
        <dbReference type="ARBA" id="ARBA00023136"/>
    </source>
</evidence>
<evidence type="ECO:0000256" key="1">
    <source>
        <dbReference type="ARBA" id="ARBA00004651"/>
    </source>
</evidence>
<evidence type="ECO:0000256" key="2">
    <source>
        <dbReference type="ARBA" id="ARBA00022448"/>
    </source>
</evidence>
<accession>A0A4R3LC77</accession>
<dbReference type="AlphaFoldDB" id="A0A4R3LC77"/>
<feature type="transmembrane region" description="Helical" evidence="6">
    <location>
        <begin position="273"/>
        <end position="292"/>
    </location>
</feature>
<feature type="transmembrane region" description="Helical" evidence="6">
    <location>
        <begin position="12"/>
        <end position="32"/>
    </location>
</feature>
<organism evidence="8 9">
    <name type="scientific">Hazenella coriacea</name>
    <dbReference type="NCBI Taxonomy" id="1179467"/>
    <lineage>
        <taxon>Bacteria</taxon>
        <taxon>Bacillati</taxon>
        <taxon>Bacillota</taxon>
        <taxon>Bacilli</taxon>
        <taxon>Bacillales</taxon>
        <taxon>Thermoactinomycetaceae</taxon>
        <taxon>Hazenella</taxon>
    </lineage>
</organism>
<dbReference type="RefSeq" id="WP_131923244.1">
    <property type="nucleotide sequence ID" value="NZ_SMAG01000001.1"/>
</dbReference>